<dbReference type="Proteomes" id="UP001154282">
    <property type="component" value="Unassembled WGS sequence"/>
</dbReference>
<dbReference type="EMBL" id="CAMGYJ010000007">
    <property type="protein sequence ID" value="CAI0446898.1"/>
    <property type="molecule type" value="Genomic_DNA"/>
</dbReference>
<sequence length="123" mass="14007">MRQERRPPVLPQLPAIDARNLHRRSQGRRLDRPRLGSSRGVEHRELRQGASGEGHGSQAEGGLQDVPEQLRRRRRRHRGGEGVDERRRLQRRQHSGVGGSGERRHVRRRGEGVGSVEEESALV</sequence>
<reference evidence="2" key="1">
    <citation type="submission" date="2022-08" db="EMBL/GenBank/DDBJ databases">
        <authorList>
            <person name="Gutierrez-Valencia J."/>
        </authorList>
    </citation>
    <scope>NUCLEOTIDE SEQUENCE</scope>
</reference>
<dbReference type="EMBL" id="CAMGYJ010000002">
    <property type="protein sequence ID" value="CAI0382544.1"/>
    <property type="molecule type" value="Genomic_DNA"/>
</dbReference>
<keyword evidence="4" id="KW-1185">Reference proteome</keyword>
<feature type="region of interest" description="Disordered" evidence="1">
    <location>
        <begin position="1"/>
        <end position="123"/>
    </location>
</feature>
<evidence type="ECO:0000313" key="2">
    <source>
        <dbReference type="EMBL" id="CAI0382544.1"/>
    </source>
</evidence>
<organism evidence="2 4">
    <name type="scientific">Linum tenue</name>
    <dbReference type="NCBI Taxonomy" id="586396"/>
    <lineage>
        <taxon>Eukaryota</taxon>
        <taxon>Viridiplantae</taxon>
        <taxon>Streptophyta</taxon>
        <taxon>Embryophyta</taxon>
        <taxon>Tracheophyta</taxon>
        <taxon>Spermatophyta</taxon>
        <taxon>Magnoliopsida</taxon>
        <taxon>eudicotyledons</taxon>
        <taxon>Gunneridae</taxon>
        <taxon>Pentapetalae</taxon>
        <taxon>rosids</taxon>
        <taxon>fabids</taxon>
        <taxon>Malpighiales</taxon>
        <taxon>Linaceae</taxon>
        <taxon>Linum</taxon>
    </lineage>
</organism>
<name>A0AAV0HB99_9ROSI</name>
<protein>
    <submittedName>
        <fullName evidence="2">Uncharacterized protein</fullName>
    </submittedName>
</protein>
<gene>
    <name evidence="3" type="ORF">LITE_LOCUS29202</name>
    <name evidence="2" type="ORF">LITE_LOCUS3604</name>
</gene>
<accession>A0AAV0HB99</accession>
<evidence type="ECO:0000256" key="1">
    <source>
        <dbReference type="SAM" id="MobiDB-lite"/>
    </source>
</evidence>
<evidence type="ECO:0000313" key="3">
    <source>
        <dbReference type="EMBL" id="CAI0446898.1"/>
    </source>
</evidence>
<dbReference type="AlphaFoldDB" id="A0AAV0HB99"/>
<comment type="caution">
    <text evidence="2">The sequence shown here is derived from an EMBL/GenBank/DDBJ whole genome shotgun (WGS) entry which is preliminary data.</text>
</comment>
<evidence type="ECO:0000313" key="4">
    <source>
        <dbReference type="Proteomes" id="UP001154282"/>
    </source>
</evidence>
<feature type="compositionally biased region" description="Basic and acidic residues" evidence="1">
    <location>
        <begin position="28"/>
        <end position="47"/>
    </location>
</feature>
<proteinExistence type="predicted"/>